<dbReference type="SUPFAM" id="SSF53067">
    <property type="entry name" value="Actin-like ATPase domain"/>
    <property type="match status" value="1"/>
</dbReference>
<dbReference type="Gene3D" id="3.30.420.40">
    <property type="match status" value="1"/>
</dbReference>
<keyword evidence="2" id="KW-0067">ATP-binding</keyword>
<dbReference type="InterPro" id="IPR013126">
    <property type="entry name" value="Hsp_70_fam"/>
</dbReference>
<evidence type="ECO:0008006" key="6">
    <source>
        <dbReference type="Google" id="ProtNLM"/>
    </source>
</evidence>
<evidence type="ECO:0000256" key="2">
    <source>
        <dbReference type="ARBA" id="ARBA00022840"/>
    </source>
</evidence>
<name>A8LZK8_SALAI</name>
<gene>
    <name evidence="5" type="ordered locus">Sare_1989</name>
</gene>
<evidence type="ECO:0000256" key="3">
    <source>
        <dbReference type="ARBA" id="ARBA00023186"/>
    </source>
</evidence>
<dbReference type="AlphaFoldDB" id="A8LZK8"/>
<dbReference type="HOGENOM" id="CLU_1785510_0_0_11"/>
<dbReference type="InterPro" id="IPR043129">
    <property type="entry name" value="ATPase_NBD"/>
</dbReference>
<dbReference type="Pfam" id="PF00012">
    <property type="entry name" value="HSP70"/>
    <property type="match status" value="1"/>
</dbReference>
<dbReference type="STRING" id="391037.Sare_1989"/>
<keyword evidence="1" id="KW-0547">Nucleotide-binding</keyword>
<feature type="region of interest" description="Disordered" evidence="4">
    <location>
        <begin position="123"/>
        <end position="145"/>
    </location>
</feature>
<accession>A8LZK8</accession>
<dbReference type="KEGG" id="saq:Sare_1989"/>
<dbReference type="GO" id="GO:0005524">
    <property type="term" value="F:ATP binding"/>
    <property type="evidence" value="ECO:0007669"/>
    <property type="project" value="UniProtKB-KW"/>
</dbReference>
<dbReference type="GO" id="GO:0140662">
    <property type="term" value="F:ATP-dependent protein folding chaperone"/>
    <property type="evidence" value="ECO:0007669"/>
    <property type="project" value="InterPro"/>
</dbReference>
<reference evidence="5" key="1">
    <citation type="submission" date="2007-10" db="EMBL/GenBank/DDBJ databases">
        <title>Complete sequence of Salinispora arenicola CNS-205.</title>
        <authorList>
            <consortium name="US DOE Joint Genome Institute"/>
            <person name="Copeland A."/>
            <person name="Lucas S."/>
            <person name="Lapidus A."/>
            <person name="Barry K."/>
            <person name="Glavina del Rio T."/>
            <person name="Dalin E."/>
            <person name="Tice H."/>
            <person name="Pitluck S."/>
            <person name="Foster B."/>
            <person name="Schmutz J."/>
            <person name="Larimer F."/>
            <person name="Land M."/>
            <person name="Hauser L."/>
            <person name="Kyrpides N."/>
            <person name="Ivanova N."/>
            <person name="Jensen P.R."/>
            <person name="Moore B.S."/>
            <person name="Penn K."/>
            <person name="Jenkins C."/>
            <person name="Udwary D."/>
            <person name="Xiang L."/>
            <person name="Gontang E."/>
            <person name="Richardson P."/>
        </authorList>
    </citation>
    <scope>NUCLEOTIDE SEQUENCE [LARGE SCALE GENOMIC DNA]</scope>
    <source>
        <strain evidence="5">CNS-205</strain>
    </source>
</reference>
<keyword evidence="3" id="KW-0143">Chaperone</keyword>
<dbReference type="eggNOG" id="COG0443">
    <property type="taxonomic scope" value="Bacteria"/>
</dbReference>
<protein>
    <recommendedName>
        <fullName evidence="6">Hsp70 protein</fullName>
    </recommendedName>
</protein>
<evidence type="ECO:0000256" key="1">
    <source>
        <dbReference type="ARBA" id="ARBA00022741"/>
    </source>
</evidence>
<dbReference type="EMBL" id="CP000850">
    <property type="protein sequence ID" value="ABV97871.1"/>
    <property type="molecule type" value="Genomic_DNA"/>
</dbReference>
<proteinExistence type="predicted"/>
<dbReference type="Gene3D" id="3.90.640.10">
    <property type="entry name" value="Actin, Chain A, domain 4"/>
    <property type="match status" value="1"/>
</dbReference>
<sequence>MLSYPAVTVPLADQPPVIANRAMLDEAVRPVVRRVADLTQQTIAAAELSARDLAGMYCAGGSARLPRLGEAIAEHTGITPAVVAEPQFVAAFGAAKAGSAGHGVGVAVDVPVPPVRRAIGIERLGADHGRTPPHPRRTTHDDEHG</sequence>
<organism evidence="5">
    <name type="scientific">Salinispora arenicola (strain CNS-205)</name>
    <dbReference type="NCBI Taxonomy" id="391037"/>
    <lineage>
        <taxon>Bacteria</taxon>
        <taxon>Bacillati</taxon>
        <taxon>Actinomycetota</taxon>
        <taxon>Actinomycetes</taxon>
        <taxon>Micromonosporales</taxon>
        <taxon>Micromonosporaceae</taxon>
        <taxon>Salinispora</taxon>
    </lineage>
</organism>
<evidence type="ECO:0000256" key="4">
    <source>
        <dbReference type="SAM" id="MobiDB-lite"/>
    </source>
</evidence>
<evidence type="ECO:0000313" key="5">
    <source>
        <dbReference type="EMBL" id="ABV97871.1"/>
    </source>
</evidence>